<evidence type="ECO:0000256" key="2">
    <source>
        <dbReference type="SAM" id="Phobius"/>
    </source>
</evidence>
<dbReference type="GeneID" id="73469971"/>
<dbReference type="PROSITE" id="PS50141">
    <property type="entry name" value="A_DEAMIN_EDITASE"/>
    <property type="match status" value="1"/>
</dbReference>
<dbReference type="Proteomes" id="UP000694255">
    <property type="component" value="Unassembled WGS sequence"/>
</dbReference>
<evidence type="ECO:0000256" key="1">
    <source>
        <dbReference type="PROSITE-ProRule" id="PRU00339"/>
    </source>
</evidence>
<dbReference type="InterPro" id="IPR002466">
    <property type="entry name" value="A_deamin"/>
</dbReference>
<dbReference type="InterPro" id="IPR019734">
    <property type="entry name" value="TPR_rpt"/>
</dbReference>
<dbReference type="EMBL" id="JAGSYN010000140">
    <property type="protein sequence ID" value="KAG7663338.1"/>
    <property type="molecule type" value="Genomic_DNA"/>
</dbReference>
<evidence type="ECO:0000313" key="5">
    <source>
        <dbReference type="Proteomes" id="UP000694255"/>
    </source>
</evidence>
<dbReference type="CDD" id="cd12212">
    <property type="entry name" value="Fis1"/>
    <property type="match status" value="1"/>
</dbReference>
<reference evidence="4 5" key="1">
    <citation type="journal article" date="2021" name="DNA Res.">
        <title>Genome analysis of Candida subhashii reveals its hybrid nature and dual mitochondrial genome conformations.</title>
        <authorList>
            <person name="Mixao V."/>
            <person name="Hegedusova E."/>
            <person name="Saus E."/>
            <person name="Pryszcz L.P."/>
            <person name="Cillingova A."/>
            <person name="Nosek J."/>
            <person name="Gabaldon T."/>
        </authorList>
    </citation>
    <scope>NUCLEOTIDE SEQUENCE [LARGE SCALE GENOMIC DNA]</scope>
    <source>
        <strain evidence="4 5">CBS 10753</strain>
    </source>
</reference>
<comment type="caution">
    <text evidence="4">The sequence shown here is derived from an EMBL/GenBank/DDBJ whole genome shotgun (WGS) entry which is preliminary data.</text>
</comment>
<keyword evidence="2" id="KW-0812">Transmembrane</keyword>
<evidence type="ECO:0000313" key="4">
    <source>
        <dbReference type="EMBL" id="KAG7663338.1"/>
    </source>
</evidence>
<dbReference type="Pfam" id="PF02137">
    <property type="entry name" value="A_deamin"/>
    <property type="match status" value="1"/>
</dbReference>
<gene>
    <name evidence="4" type="ORF">J8A68_003170</name>
</gene>
<protein>
    <recommendedName>
        <fullName evidence="3">A to I editase domain-containing protein</fullName>
    </recommendedName>
</protein>
<dbReference type="InterPro" id="IPR042935">
    <property type="entry name" value="Tad1"/>
</dbReference>
<accession>A0A8J5QN18</accession>
<dbReference type="RefSeq" id="XP_049263570.1">
    <property type="nucleotide sequence ID" value="XM_049406997.1"/>
</dbReference>
<feature type="transmembrane region" description="Helical" evidence="2">
    <location>
        <begin position="128"/>
        <end position="151"/>
    </location>
</feature>
<dbReference type="InterPro" id="IPR028061">
    <property type="entry name" value="Fis1_TPR_C"/>
</dbReference>
<dbReference type="PANTHER" id="PTHR47803:SF1">
    <property type="entry name" value="TRNA-SPECIFIC ADENOSINE DEAMINASE 1"/>
    <property type="match status" value="1"/>
</dbReference>
<dbReference type="GO" id="GO:0003723">
    <property type="term" value="F:RNA binding"/>
    <property type="evidence" value="ECO:0007669"/>
    <property type="project" value="InterPro"/>
</dbReference>
<proteinExistence type="predicted"/>
<dbReference type="OrthoDB" id="10268011at2759"/>
<dbReference type="GO" id="GO:0043829">
    <property type="term" value="F:tRNA-specific adenosine-37 deaminase activity"/>
    <property type="evidence" value="ECO:0007669"/>
    <property type="project" value="TreeGrafter"/>
</dbReference>
<keyword evidence="2" id="KW-1133">Transmembrane helix</keyword>
<dbReference type="SMART" id="SM00552">
    <property type="entry name" value="ADEAMc"/>
    <property type="match status" value="1"/>
</dbReference>
<keyword evidence="1" id="KW-0802">TPR repeat</keyword>
<dbReference type="Pfam" id="PF14852">
    <property type="entry name" value="Fis1_TPR_N"/>
    <property type="match status" value="1"/>
</dbReference>
<evidence type="ECO:0000259" key="3">
    <source>
        <dbReference type="PROSITE" id="PS50141"/>
    </source>
</evidence>
<keyword evidence="2" id="KW-0472">Membrane</keyword>
<dbReference type="Pfam" id="PF14853">
    <property type="entry name" value="Fis1_TPR_C"/>
    <property type="match status" value="1"/>
</dbReference>
<organism evidence="4 5">
    <name type="scientific">[Candida] subhashii</name>
    <dbReference type="NCBI Taxonomy" id="561895"/>
    <lineage>
        <taxon>Eukaryota</taxon>
        <taxon>Fungi</taxon>
        <taxon>Dikarya</taxon>
        <taxon>Ascomycota</taxon>
        <taxon>Saccharomycotina</taxon>
        <taxon>Pichiomycetes</taxon>
        <taxon>Debaryomycetaceae</taxon>
        <taxon>Spathaspora</taxon>
    </lineage>
</organism>
<dbReference type="AlphaFoldDB" id="A0A8J5QN18"/>
<feature type="repeat" description="TPR" evidence="1">
    <location>
        <begin position="76"/>
        <end position="109"/>
    </location>
</feature>
<dbReference type="InterPro" id="IPR033745">
    <property type="entry name" value="Fis1_cytosol"/>
</dbReference>
<feature type="domain" description="A to I editase" evidence="3">
    <location>
        <begin position="204"/>
        <end position="523"/>
    </location>
</feature>
<dbReference type="PANTHER" id="PTHR47803">
    <property type="entry name" value="TRNA-SPECIFIC ADENOSINE DEAMINASE 1"/>
    <property type="match status" value="1"/>
</dbReference>
<name>A0A8J5QN18_9ASCO</name>
<dbReference type="PROSITE" id="PS50005">
    <property type="entry name" value="TPR"/>
    <property type="match status" value="1"/>
</dbReference>
<dbReference type="GO" id="GO:0002100">
    <property type="term" value="P:tRNA wobble adenosine to inosine editing"/>
    <property type="evidence" value="ECO:0007669"/>
    <property type="project" value="InterPro"/>
</dbReference>
<keyword evidence="5" id="KW-1185">Reference proteome</keyword>
<dbReference type="InterPro" id="IPR028058">
    <property type="entry name" value="Fis1_TPR_N"/>
</dbReference>
<sequence length="523" mass="58592">MFEKSTYPALEELKQPLSPEQLIILRNQLQSEEPNPSAQTKFNYAWGLIKSNHLRQQKDGIAILVELYKSEESMRREVLYYLSLGSFKVGDYTNAKRYVEALLEFEPDNLQAKSLLSNIEDKITTDGLIGIGIVGGALAIGIGLIGAMIMGNELGNNIAKCVIEEFNRLNLKSGKPVTRSNGIKEWTVLASVVALVEEEIIPITLSTGVKALPDKTRTYSHGLMVHDMHAEILSLRLFNWYLLDECTKLRSNPSDKSSILLESEGDYFKLKPGIKLALFISEPPCGDGSMQYLSSTLEDNKPWEDVPKEPPKKIQKQDVHRGRSNFDKLGIVRTKPGRSDSLITLSKSCSDKLCLRQLIGITNAVTSSLFKEEIYLDYIVVKGMHSEDFQRCFISRFKLPGAHHLKLIEYDSDEYEYHKPNAGQNMVPAPLSLLCVLPTKMVQVLNNGVKNGSFVKNKPPRAGGESIICKRSLVGKLKELKSLECKDYNELKSSNKKRESLKTIGKETLSNWVSSGSDNFEIL</sequence>